<dbReference type="Proteomes" id="UP001250218">
    <property type="component" value="Unassembled WGS sequence"/>
</dbReference>
<sequence>MVSSGMHNVTFSQFKYFCDELQNQLRFIAEVSENDVDFVFNRMINVSNRMGEVSENYNRNDYPAFFDSSSKGLSSINRAFVNYYCLRLSSVLEQYLRDTLKQMLKLNAQLLERGFHEALCSKDLDLIEKYDEQSYMKYLNTIAGHFTQGQKFKGKYKRFSRFIKIDYQSLTIDEIDNLFVFRNDIAHLNRHSDEKKIPKLKVSENISIDRESKISKDDMKIIAEYLIALTNRIIEFLRNVDLAATNKWKFLNESPQRHYEKAYQLYLKNIK</sequence>
<reference evidence="1" key="1">
    <citation type="submission" date="2023-03" db="EMBL/GenBank/DDBJ databases">
        <authorList>
            <person name="Shen W."/>
            <person name="Cai J."/>
        </authorList>
    </citation>
    <scope>NUCLEOTIDE SEQUENCE</scope>
    <source>
        <strain evidence="1">Y37</strain>
    </source>
</reference>
<comment type="caution">
    <text evidence="1">The sequence shown here is derived from an EMBL/GenBank/DDBJ whole genome shotgun (WGS) entry which is preliminary data.</text>
</comment>
<gene>
    <name evidence="1" type="ORF">P7I04_04970</name>
</gene>
<dbReference type="EMBL" id="JARQDL010000003">
    <property type="protein sequence ID" value="MDT2945391.1"/>
    <property type="molecule type" value="Genomic_DNA"/>
</dbReference>
<dbReference type="RefSeq" id="WP_311843544.1">
    <property type="nucleotide sequence ID" value="NZ_JARQDC010000002.1"/>
</dbReference>
<proteinExistence type="predicted"/>
<name>A0AAW8UD27_9LACT</name>
<evidence type="ECO:0008006" key="3">
    <source>
        <dbReference type="Google" id="ProtNLM"/>
    </source>
</evidence>
<accession>A0AAW8UD27</accession>
<organism evidence="1 2">
    <name type="scientific">Lactococcus lactis</name>
    <dbReference type="NCBI Taxonomy" id="1358"/>
    <lineage>
        <taxon>Bacteria</taxon>
        <taxon>Bacillati</taxon>
        <taxon>Bacillota</taxon>
        <taxon>Bacilli</taxon>
        <taxon>Lactobacillales</taxon>
        <taxon>Streptococcaceae</taxon>
        <taxon>Lactococcus</taxon>
    </lineage>
</organism>
<dbReference type="AlphaFoldDB" id="A0AAW8UD27"/>
<protein>
    <recommendedName>
        <fullName evidence="3">RiboL-PSP-HEPN domain-containing protein</fullName>
    </recommendedName>
</protein>
<evidence type="ECO:0000313" key="2">
    <source>
        <dbReference type="Proteomes" id="UP001250218"/>
    </source>
</evidence>
<evidence type="ECO:0000313" key="1">
    <source>
        <dbReference type="EMBL" id="MDT2945391.1"/>
    </source>
</evidence>